<proteinExistence type="predicted"/>
<reference evidence="1" key="1">
    <citation type="journal article" date="2015" name="Nature">
        <title>Complex archaea that bridge the gap between prokaryotes and eukaryotes.</title>
        <authorList>
            <person name="Spang A."/>
            <person name="Saw J.H."/>
            <person name="Jorgensen S.L."/>
            <person name="Zaremba-Niedzwiedzka K."/>
            <person name="Martijn J."/>
            <person name="Lind A.E."/>
            <person name="van Eijk R."/>
            <person name="Schleper C."/>
            <person name="Guy L."/>
            <person name="Ettema T.J."/>
        </authorList>
    </citation>
    <scope>NUCLEOTIDE SEQUENCE</scope>
</reference>
<comment type="caution">
    <text evidence="1">The sequence shown here is derived from an EMBL/GenBank/DDBJ whole genome shotgun (WGS) entry which is preliminary data.</text>
</comment>
<gene>
    <name evidence="1" type="ORF">LCGC14_0794680</name>
</gene>
<protein>
    <submittedName>
        <fullName evidence="1">Uncharacterized protein</fullName>
    </submittedName>
</protein>
<evidence type="ECO:0000313" key="1">
    <source>
        <dbReference type="EMBL" id="KKN34331.1"/>
    </source>
</evidence>
<dbReference type="AlphaFoldDB" id="A0A0F9SBI2"/>
<sequence>MIEKTEALDTYTLKEFGHYDFYRAINRKGLMYHEVVIEAGFNPNSFNTLSSIGKDLHWNAEKTFLEHTRNQNCKSFYEVRGNGDNTIIVDEKFKKLSNGADLFTHLRSDIKIVNIDYYLGSSSGNAFDHSTREYQRDGVALFLVSVKANKPRLVDYHMPHERNIFILDPENFAAFMGYRGKIYDDFKENVNLTKDAIINKEEVRIILKEKAIESFKIIKNDQNHLNYSTKEFKNTTDEIKSQKAQ</sequence>
<dbReference type="EMBL" id="LAZR01002112">
    <property type="protein sequence ID" value="KKN34331.1"/>
    <property type="molecule type" value="Genomic_DNA"/>
</dbReference>
<name>A0A0F9SBI2_9ZZZZ</name>
<accession>A0A0F9SBI2</accession>
<organism evidence="1">
    <name type="scientific">marine sediment metagenome</name>
    <dbReference type="NCBI Taxonomy" id="412755"/>
    <lineage>
        <taxon>unclassified sequences</taxon>
        <taxon>metagenomes</taxon>
        <taxon>ecological metagenomes</taxon>
    </lineage>
</organism>